<sequence length="59" mass="6356">MVIRLKDNDNDYYKGCMIGVTECAPQGIYTAGINNEGAETSPASGKKTPGEPGERKKNH</sequence>
<evidence type="ECO:0000313" key="2">
    <source>
        <dbReference type="EMBL" id="MCL2891466.1"/>
    </source>
</evidence>
<keyword evidence="3" id="KW-1185">Reference proteome</keyword>
<comment type="caution">
    <text evidence="2">The sequence shown here is derived from an EMBL/GenBank/DDBJ whole genome shotgun (WGS) entry which is preliminary data.</text>
</comment>
<feature type="region of interest" description="Disordered" evidence="1">
    <location>
        <begin position="32"/>
        <end position="59"/>
    </location>
</feature>
<reference evidence="2 3" key="1">
    <citation type="submission" date="2022-02" db="EMBL/GenBank/DDBJ databases">
        <title>Description of Brenneria tiliae sp. nov. isolated from symptomatic Tilia x moltkei and Tilia x europaea trees in the UK.</title>
        <authorList>
            <person name="Kile H."/>
        </authorList>
    </citation>
    <scope>NUCLEOTIDE SEQUENCE [LARGE SCALE GENOMIC DNA]</scope>
    <source>
        <strain evidence="2 3">MC1SB4.1</strain>
    </source>
</reference>
<name>A0ABT0MNT8_9GAMM</name>
<evidence type="ECO:0000313" key="3">
    <source>
        <dbReference type="Proteomes" id="UP001203069"/>
    </source>
</evidence>
<dbReference type="EMBL" id="JAKPBZ010000101">
    <property type="protein sequence ID" value="MCL2891466.1"/>
    <property type="molecule type" value="Genomic_DNA"/>
</dbReference>
<dbReference type="Proteomes" id="UP001203069">
    <property type="component" value="Unassembled WGS sequence"/>
</dbReference>
<accession>A0ABT0MNT8</accession>
<evidence type="ECO:0000256" key="1">
    <source>
        <dbReference type="SAM" id="MobiDB-lite"/>
    </source>
</evidence>
<gene>
    <name evidence="2" type="ORF">MFP26_01925</name>
</gene>
<proteinExistence type="predicted"/>
<feature type="compositionally biased region" description="Basic and acidic residues" evidence="1">
    <location>
        <begin position="48"/>
        <end position="59"/>
    </location>
</feature>
<protein>
    <submittedName>
        <fullName evidence="2">Uncharacterized protein</fullName>
    </submittedName>
</protein>
<organism evidence="2 3">
    <name type="scientific">Brenneria tiliae</name>
    <dbReference type="NCBI Taxonomy" id="2914984"/>
    <lineage>
        <taxon>Bacteria</taxon>
        <taxon>Pseudomonadati</taxon>
        <taxon>Pseudomonadota</taxon>
        <taxon>Gammaproteobacteria</taxon>
        <taxon>Enterobacterales</taxon>
        <taxon>Pectobacteriaceae</taxon>
        <taxon>Brenneria</taxon>
    </lineage>
</organism>